<feature type="region of interest" description="Disordered" evidence="1">
    <location>
        <begin position="131"/>
        <end position="252"/>
    </location>
</feature>
<feature type="compositionally biased region" description="Low complexity" evidence="1">
    <location>
        <begin position="240"/>
        <end position="252"/>
    </location>
</feature>
<accession>A0ABQ4T6C2</accession>
<dbReference type="EMBL" id="BPQV01000005">
    <property type="protein sequence ID" value="GJE27168.1"/>
    <property type="molecule type" value="Genomic_DNA"/>
</dbReference>
<evidence type="ECO:0000313" key="3">
    <source>
        <dbReference type="Proteomes" id="UP001055156"/>
    </source>
</evidence>
<sequence>MDGGRWEKTGFSQAPARDIPRPISEIPARDQIFASSFADGGAIGIASVDGRPGSTLADHGSWMREILWIVCLCAAGLRQRSLKSARQAAFRAGLRRRRSPAGGRLQRTIIDFHRAYLETMLVVRAPVSGPVPTLRAETASPGCRQRTKPGRPFGQGSLGSRIAPRRRARRRPIPDERIGGAPASFSGGGGRRGDGSPVVPRRRVVSRARASGRDSAPPHRRRPCRDCPGGRRARPGGGCPSRRPAAPAGRCR</sequence>
<evidence type="ECO:0000256" key="1">
    <source>
        <dbReference type="SAM" id="MobiDB-lite"/>
    </source>
</evidence>
<name>A0ABQ4T6C2_METOR</name>
<organism evidence="2 3">
    <name type="scientific">Methylobacterium organophilum</name>
    <dbReference type="NCBI Taxonomy" id="410"/>
    <lineage>
        <taxon>Bacteria</taxon>
        <taxon>Pseudomonadati</taxon>
        <taxon>Pseudomonadota</taxon>
        <taxon>Alphaproteobacteria</taxon>
        <taxon>Hyphomicrobiales</taxon>
        <taxon>Methylobacteriaceae</taxon>
        <taxon>Methylobacterium</taxon>
    </lineage>
</organism>
<gene>
    <name evidence="2" type="ORF">LKMONMHP_2025</name>
</gene>
<dbReference type="Proteomes" id="UP001055156">
    <property type="component" value="Unassembled WGS sequence"/>
</dbReference>
<comment type="caution">
    <text evidence="2">The sequence shown here is derived from an EMBL/GenBank/DDBJ whole genome shotgun (WGS) entry which is preliminary data.</text>
</comment>
<feature type="region of interest" description="Disordered" evidence="1">
    <location>
        <begin position="1"/>
        <end position="20"/>
    </location>
</feature>
<proteinExistence type="predicted"/>
<evidence type="ECO:0000313" key="2">
    <source>
        <dbReference type="EMBL" id="GJE27168.1"/>
    </source>
</evidence>
<keyword evidence="3" id="KW-1185">Reference proteome</keyword>
<reference evidence="2" key="1">
    <citation type="journal article" date="2021" name="Front. Microbiol.">
        <title>Comprehensive Comparative Genomics and Phenotyping of Methylobacterium Species.</title>
        <authorList>
            <person name="Alessa O."/>
            <person name="Ogura Y."/>
            <person name="Fujitani Y."/>
            <person name="Takami H."/>
            <person name="Hayashi T."/>
            <person name="Sahin N."/>
            <person name="Tani A."/>
        </authorList>
    </citation>
    <scope>NUCLEOTIDE SEQUENCE</scope>
    <source>
        <strain evidence="2">NBRC 15689</strain>
    </source>
</reference>
<reference evidence="2" key="2">
    <citation type="submission" date="2021-08" db="EMBL/GenBank/DDBJ databases">
        <authorList>
            <person name="Tani A."/>
            <person name="Ola A."/>
            <person name="Ogura Y."/>
            <person name="Katsura K."/>
            <person name="Hayashi T."/>
        </authorList>
    </citation>
    <scope>NUCLEOTIDE SEQUENCE</scope>
    <source>
        <strain evidence="2">NBRC 15689</strain>
    </source>
</reference>
<protein>
    <submittedName>
        <fullName evidence="2">Uncharacterized protein</fullName>
    </submittedName>
</protein>